<sequence length="234" mass="26853">MAQTDAKHEKLFREFQKQLMQLNEQQLCIVADVLSLPQKAPTGSNKVELLDNFMSFMKSQQLKEPEDEIVRQLHILEDLITQLLEDTNINTTSMEQNLSQQESTDNEFPDSPTYRGLEQVGEDVTVPDDSNPGTTDVISVMGDDITAVAIKDLFQRLGLWDSYPKKIQMKDILLIKNLPESQELTETDLWFHKLPRQVQFLQEVSNAIILLLPDRPLKSEELKVAQQLQNSQFL</sequence>
<name>A0ACC2HD60_DALPE</name>
<dbReference type="Proteomes" id="UP001157502">
    <property type="component" value="Chromosome 3"/>
</dbReference>
<proteinExistence type="predicted"/>
<evidence type="ECO:0000313" key="2">
    <source>
        <dbReference type="Proteomes" id="UP001157502"/>
    </source>
</evidence>
<evidence type="ECO:0000313" key="1">
    <source>
        <dbReference type="EMBL" id="KAJ8013615.1"/>
    </source>
</evidence>
<protein>
    <submittedName>
        <fullName evidence="1">Uncharacterized protein</fullName>
    </submittedName>
</protein>
<dbReference type="EMBL" id="CM055730">
    <property type="protein sequence ID" value="KAJ8013615.1"/>
    <property type="molecule type" value="Genomic_DNA"/>
</dbReference>
<keyword evidence="2" id="KW-1185">Reference proteome</keyword>
<accession>A0ACC2HD60</accession>
<comment type="caution">
    <text evidence="1">The sequence shown here is derived from an EMBL/GenBank/DDBJ whole genome shotgun (WGS) entry which is preliminary data.</text>
</comment>
<gene>
    <name evidence="1" type="ORF">DPEC_G00031640</name>
</gene>
<reference evidence="1" key="1">
    <citation type="submission" date="2021-05" db="EMBL/GenBank/DDBJ databases">
        <authorList>
            <person name="Pan Q."/>
            <person name="Jouanno E."/>
            <person name="Zahm M."/>
            <person name="Klopp C."/>
            <person name="Cabau C."/>
            <person name="Louis A."/>
            <person name="Berthelot C."/>
            <person name="Parey E."/>
            <person name="Roest Crollius H."/>
            <person name="Montfort J."/>
            <person name="Robinson-Rechavi M."/>
            <person name="Bouchez O."/>
            <person name="Lampietro C."/>
            <person name="Lopez Roques C."/>
            <person name="Donnadieu C."/>
            <person name="Postlethwait J."/>
            <person name="Bobe J."/>
            <person name="Dillon D."/>
            <person name="Chandos A."/>
            <person name="von Hippel F."/>
            <person name="Guiguen Y."/>
        </authorList>
    </citation>
    <scope>NUCLEOTIDE SEQUENCE</scope>
    <source>
        <strain evidence="1">YG-Jan2019</strain>
    </source>
</reference>
<organism evidence="1 2">
    <name type="scientific">Dallia pectoralis</name>
    <name type="common">Alaska blackfish</name>
    <dbReference type="NCBI Taxonomy" id="75939"/>
    <lineage>
        <taxon>Eukaryota</taxon>
        <taxon>Metazoa</taxon>
        <taxon>Chordata</taxon>
        <taxon>Craniata</taxon>
        <taxon>Vertebrata</taxon>
        <taxon>Euteleostomi</taxon>
        <taxon>Actinopterygii</taxon>
        <taxon>Neopterygii</taxon>
        <taxon>Teleostei</taxon>
        <taxon>Protacanthopterygii</taxon>
        <taxon>Esociformes</taxon>
        <taxon>Umbridae</taxon>
        <taxon>Dallia</taxon>
    </lineage>
</organism>